<keyword evidence="9" id="KW-0560">Oxidoreductase</keyword>
<accession>A0ABP7VPK0</accession>
<dbReference type="Pfam" id="PF00175">
    <property type="entry name" value="NAD_binding_1"/>
    <property type="match status" value="1"/>
</dbReference>
<dbReference type="Gene3D" id="3.40.50.80">
    <property type="entry name" value="Nucleotide-binding domain of ferredoxin-NADP reductase (FNR) module"/>
    <property type="match status" value="1"/>
</dbReference>
<comment type="cofactor">
    <cofactor evidence="1">
        <name>FAD</name>
        <dbReference type="ChEBI" id="CHEBI:57692"/>
    </cofactor>
</comment>
<evidence type="ECO:0000256" key="1">
    <source>
        <dbReference type="ARBA" id="ARBA00001974"/>
    </source>
</evidence>
<feature type="compositionally biased region" description="Low complexity" evidence="13">
    <location>
        <begin position="139"/>
        <end position="151"/>
    </location>
</feature>
<feature type="transmembrane region" description="Helical" evidence="14">
    <location>
        <begin position="314"/>
        <end position="332"/>
    </location>
</feature>
<dbReference type="InterPro" id="IPR050415">
    <property type="entry name" value="MRET"/>
</dbReference>
<evidence type="ECO:0000256" key="8">
    <source>
        <dbReference type="ARBA" id="ARBA00022989"/>
    </source>
</evidence>
<evidence type="ECO:0000256" key="6">
    <source>
        <dbReference type="ARBA" id="ARBA00022723"/>
    </source>
</evidence>
<dbReference type="SUPFAM" id="SSF52343">
    <property type="entry name" value="Ferredoxin reductase-like, C-terminal NADP-linked domain"/>
    <property type="match status" value="1"/>
</dbReference>
<dbReference type="Proteomes" id="UP001500683">
    <property type="component" value="Unassembled WGS sequence"/>
</dbReference>
<name>A0ABP7VPK0_9ACTN</name>
<evidence type="ECO:0000256" key="9">
    <source>
        <dbReference type="ARBA" id="ARBA00023002"/>
    </source>
</evidence>
<feature type="transmembrane region" description="Helical" evidence="14">
    <location>
        <begin position="228"/>
        <end position="252"/>
    </location>
</feature>
<feature type="transmembrane region" description="Helical" evidence="14">
    <location>
        <begin position="273"/>
        <end position="294"/>
    </location>
</feature>
<feature type="transmembrane region" description="Helical" evidence="14">
    <location>
        <begin position="196"/>
        <end position="216"/>
    </location>
</feature>
<keyword evidence="3" id="KW-0285">Flavoprotein</keyword>
<dbReference type="InterPro" id="IPR013130">
    <property type="entry name" value="Fe3_Rdtase_TM_dom"/>
</dbReference>
<reference evidence="17" key="1">
    <citation type="journal article" date="2019" name="Int. J. Syst. Evol. Microbiol.">
        <title>The Global Catalogue of Microorganisms (GCM) 10K type strain sequencing project: providing services to taxonomists for standard genome sequencing and annotation.</title>
        <authorList>
            <consortium name="The Broad Institute Genomics Platform"/>
            <consortium name="The Broad Institute Genome Sequencing Center for Infectious Disease"/>
            <person name="Wu L."/>
            <person name="Ma J."/>
        </authorList>
    </citation>
    <scope>NUCLEOTIDE SEQUENCE [LARGE SCALE GENOMIC DNA]</scope>
    <source>
        <strain evidence="17">JCM 16702</strain>
    </source>
</reference>
<feature type="region of interest" description="Disordered" evidence="13">
    <location>
        <begin position="1"/>
        <end position="187"/>
    </location>
</feature>
<comment type="caution">
    <text evidence="16">The sequence shown here is derived from an EMBL/GenBank/DDBJ whole genome shotgun (WGS) entry which is preliminary data.</text>
</comment>
<feature type="transmembrane region" description="Helical" evidence="14">
    <location>
        <begin position="344"/>
        <end position="364"/>
    </location>
</feature>
<dbReference type="PROSITE" id="PS51384">
    <property type="entry name" value="FAD_FR"/>
    <property type="match status" value="1"/>
</dbReference>
<evidence type="ECO:0000256" key="2">
    <source>
        <dbReference type="ARBA" id="ARBA00004141"/>
    </source>
</evidence>
<evidence type="ECO:0000313" key="17">
    <source>
        <dbReference type="Proteomes" id="UP001500683"/>
    </source>
</evidence>
<evidence type="ECO:0000256" key="3">
    <source>
        <dbReference type="ARBA" id="ARBA00022630"/>
    </source>
</evidence>
<gene>
    <name evidence="16" type="ORF">GCM10022214_29550</name>
</gene>
<keyword evidence="12 14" id="KW-0472">Membrane</keyword>
<dbReference type="SUPFAM" id="SSF63380">
    <property type="entry name" value="Riboflavin synthase domain-like"/>
    <property type="match status" value="1"/>
</dbReference>
<dbReference type="Pfam" id="PF01794">
    <property type="entry name" value="Ferric_reduct"/>
    <property type="match status" value="1"/>
</dbReference>
<dbReference type="EMBL" id="BAAAZG010000017">
    <property type="protein sequence ID" value="GAA4071755.1"/>
    <property type="molecule type" value="Genomic_DNA"/>
</dbReference>
<evidence type="ECO:0000256" key="10">
    <source>
        <dbReference type="ARBA" id="ARBA00023004"/>
    </source>
</evidence>
<keyword evidence="4 14" id="KW-0812">Transmembrane</keyword>
<evidence type="ECO:0000256" key="11">
    <source>
        <dbReference type="ARBA" id="ARBA00023014"/>
    </source>
</evidence>
<dbReference type="PANTHER" id="PTHR47354:SF8">
    <property type="entry name" value="1,2-PHENYLACETYL-COA EPOXIDASE, SUBUNIT E"/>
    <property type="match status" value="1"/>
</dbReference>
<evidence type="ECO:0000256" key="7">
    <source>
        <dbReference type="ARBA" id="ARBA00022827"/>
    </source>
</evidence>
<feature type="compositionally biased region" description="Polar residues" evidence="13">
    <location>
        <begin position="70"/>
        <end position="88"/>
    </location>
</feature>
<dbReference type="PANTHER" id="PTHR47354">
    <property type="entry name" value="NADH OXIDOREDUCTASE HCR"/>
    <property type="match status" value="1"/>
</dbReference>
<feature type="compositionally biased region" description="Basic and acidic residues" evidence="13">
    <location>
        <begin position="125"/>
        <end position="136"/>
    </location>
</feature>
<evidence type="ECO:0000256" key="14">
    <source>
        <dbReference type="SAM" id="Phobius"/>
    </source>
</evidence>
<comment type="subcellular location">
    <subcellularLocation>
        <location evidence="2">Membrane</location>
        <topology evidence="2">Multi-pass membrane protein</topology>
    </subcellularLocation>
</comment>
<evidence type="ECO:0000259" key="15">
    <source>
        <dbReference type="PROSITE" id="PS51384"/>
    </source>
</evidence>
<keyword evidence="8 14" id="KW-1133">Transmembrane helix</keyword>
<dbReference type="InterPro" id="IPR017938">
    <property type="entry name" value="Riboflavin_synthase-like_b-brl"/>
</dbReference>
<feature type="compositionally biased region" description="Basic and acidic residues" evidence="13">
    <location>
        <begin position="152"/>
        <end position="163"/>
    </location>
</feature>
<keyword evidence="17" id="KW-1185">Reference proteome</keyword>
<evidence type="ECO:0000256" key="5">
    <source>
        <dbReference type="ARBA" id="ARBA00022714"/>
    </source>
</evidence>
<dbReference type="InterPro" id="IPR001433">
    <property type="entry name" value="OxRdtase_FAD/NAD-bd"/>
</dbReference>
<keyword evidence="11" id="KW-0411">Iron-sulfur</keyword>
<feature type="compositionally biased region" description="Low complexity" evidence="13">
    <location>
        <begin position="164"/>
        <end position="181"/>
    </location>
</feature>
<proteinExistence type="predicted"/>
<dbReference type="RefSeq" id="WP_344946691.1">
    <property type="nucleotide sequence ID" value="NZ_BAAAZG010000017.1"/>
</dbReference>
<feature type="transmembrane region" description="Helical" evidence="14">
    <location>
        <begin position="376"/>
        <end position="396"/>
    </location>
</feature>
<feature type="domain" description="FAD-binding FR-type" evidence="15">
    <location>
        <begin position="402"/>
        <end position="502"/>
    </location>
</feature>
<keyword evidence="10" id="KW-0408">Iron</keyword>
<evidence type="ECO:0000256" key="13">
    <source>
        <dbReference type="SAM" id="MobiDB-lite"/>
    </source>
</evidence>
<dbReference type="Gene3D" id="2.40.30.10">
    <property type="entry name" value="Translation factors"/>
    <property type="match status" value="1"/>
</dbReference>
<keyword evidence="7" id="KW-0274">FAD</keyword>
<protein>
    <recommendedName>
        <fullName evidence="15">FAD-binding FR-type domain-containing protein</fullName>
    </recommendedName>
</protein>
<keyword evidence="6" id="KW-0479">Metal-binding</keyword>
<dbReference type="InterPro" id="IPR039261">
    <property type="entry name" value="FNR_nucleotide-bd"/>
</dbReference>
<evidence type="ECO:0000256" key="12">
    <source>
        <dbReference type="ARBA" id="ARBA00023136"/>
    </source>
</evidence>
<sequence length="627" mass="69193">MDERLSRNGAAPLADGGDPDGFAGWGDDRHRAAGEPYGSSWDRRRTAVRRPVPDVGPEGAWSPLGAEPQQALSPRNQGMSARNETLSARNDPALAQNLTMPLTADAVSPLAEPLSRPADPLSRPADPRSRPAEPRSRPARPARGSAGTAPRYSRDARERERAARTAAPPRSARPGTRSGRPARGEAPGTRIAGNRLLVILLFWALLATSAGLWVFATPAVTLTTPAEIITGVGRVTGLVGGYLLMVQILMMSRVSWLETWVGGHDLTRWHRRLGAWTLVLVLAHAGYTVVGYALTDQVTIAEQTVTLLTTYEDMLGAFAAVGIMVAISVLAVRALRRRLPYELWHWLHLATYAVLILGYGHQFATGSELSQDGFARWFWTGLYALVIACLFWGRLVEPLWLNLRHRLHVVDVVPESDTMVSIYVGGRALDRLGARAGQYFRWRFLTGGGWWQSHPFSLSAAPNQQWLRLTVNAVGGYTAGLRRMRPGTRVIVHGPSGTFTADHRTRRRALLIAGGSGIAPVRALLEELPGETVVIYRATDPDDIVFKDELRGLAQRRGFQLRYVLGSRHEPGPRRLFTPEGLRELVPDVRHRDVYLCGPPGMVESAIAVLRRLRVRRRQIHLDPFEF</sequence>
<dbReference type="PRINTS" id="PR00410">
    <property type="entry name" value="PHEHYDRXLASE"/>
</dbReference>
<evidence type="ECO:0000256" key="4">
    <source>
        <dbReference type="ARBA" id="ARBA00022692"/>
    </source>
</evidence>
<dbReference type="InterPro" id="IPR017927">
    <property type="entry name" value="FAD-bd_FR_type"/>
</dbReference>
<organism evidence="16 17">
    <name type="scientific">Actinomadura miaoliensis</name>
    <dbReference type="NCBI Taxonomy" id="430685"/>
    <lineage>
        <taxon>Bacteria</taxon>
        <taxon>Bacillati</taxon>
        <taxon>Actinomycetota</taxon>
        <taxon>Actinomycetes</taxon>
        <taxon>Streptosporangiales</taxon>
        <taxon>Thermomonosporaceae</taxon>
        <taxon>Actinomadura</taxon>
    </lineage>
</organism>
<keyword evidence="5" id="KW-0001">2Fe-2S</keyword>
<evidence type="ECO:0000313" key="16">
    <source>
        <dbReference type="EMBL" id="GAA4071755.1"/>
    </source>
</evidence>